<dbReference type="OrthoDB" id="75502at2759"/>
<dbReference type="InterPro" id="IPR047228">
    <property type="entry name" value="KH-I_MEX3_rpt1"/>
</dbReference>
<dbReference type="InterPro" id="IPR004087">
    <property type="entry name" value="KH_dom"/>
</dbReference>
<protein>
    <submittedName>
        <fullName evidence="12">RNA-binding protein MEX3B</fullName>
    </submittedName>
</protein>
<organism evidence="12">
    <name type="scientific">Ceratitis capitata</name>
    <name type="common">Mediterranean fruit fly</name>
    <name type="synonym">Tephritis capitata</name>
    <dbReference type="NCBI Taxonomy" id="7213"/>
    <lineage>
        <taxon>Eukaryota</taxon>
        <taxon>Metazoa</taxon>
        <taxon>Ecdysozoa</taxon>
        <taxon>Arthropoda</taxon>
        <taxon>Hexapoda</taxon>
        <taxon>Insecta</taxon>
        <taxon>Pterygota</taxon>
        <taxon>Neoptera</taxon>
        <taxon>Endopterygota</taxon>
        <taxon>Diptera</taxon>
        <taxon>Brachycera</taxon>
        <taxon>Muscomorpha</taxon>
        <taxon>Tephritoidea</taxon>
        <taxon>Tephritidae</taxon>
        <taxon>Ceratitis</taxon>
        <taxon>Ceratitis</taxon>
    </lineage>
</organism>
<accession>W8C5Q4</accession>
<dbReference type="GO" id="GO:0005634">
    <property type="term" value="C:nucleus"/>
    <property type="evidence" value="ECO:0007669"/>
    <property type="project" value="UniProtKB-SubCell"/>
</dbReference>
<dbReference type="CDD" id="cd22424">
    <property type="entry name" value="KH-I_MEX3_rpt2"/>
    <property type="match status" value="1"/>
</dbReference>
<keyword evidence="8" id="KW-0539">Nucleus</keyword>
<reference evidence="12" key="2">
    <citation type="journal article" date="2014" name="BMC Genomics">
        <title>A genomic perspective to assessing quality of mass-reared SIT flies used in Mediterranean fruit fly (Ceratitis capitata) eradication in California.</title>
        <authorList>
            <person name="Calla B."/>
            <person name="Hall B."/>
            <person name="Hou S."/>
            <person name="Geib S.M."/>
        </authorList>
    </citation>
    <scope>NUCLEOTIDE SEQUENCE</scope>
</reference>
<evidence type="ECO:0000256" key="4">
    <source>
        <dbReference type="ARBA" id="ARBA00022737"/>
    </source>
</evidence>
<gene>
    <name evidence="12" type="primary">MEX3B</name>
</gene>
<evidence type="ECO:0000256" key="9">
    <source>
        <dbReference type="PROSITE-ProRule" id="PRU00117"/>
    </source>
</evidence>
<dbReference type="GO" id="GO:0010468">
    <property type="term" value="P:regulation of gene expression"/>
    <property type="evidence" value="ECO:0007669"/>
    <property type="project" value="UniProtKB-ARBA"/>
</dbReference>
<feature type="domain" description="RING-type" evidence="11">
    <location>
        <begin position="764"/>
        <end position="804"/>
    </location>
</feature>
<keyword evidence="4" id="KW-0677">Repeat</keyword>
<sequence length="814" mass="88539">MTTTPSVAIGSHLSVTSPTVNVCPSNMMPLQRISTSSPTTTKSSPISTDINELSAHSSAPAQLLFNRLVSVDLSQQRNSRNLLVEDQRTLQLALELSIVGLNDAVALHEPLNSNNNCNEFNYHGQHYQQISISREQDEKMCEKFDINTMKGIKTPIPAVSNNVNTKGNNIGLTPIDKSSRSSSVTFNQLSVSNPMLVTTLEDRSKKSQNMTECVPVPSSEHVAEIVGRQGCKIKALRAKTNTYIKTPVRGEEPVFVVTGRKEDVAKAKREILSAAEHFSLIRATRKPFFDANMSGTFHGNNCGANNIGKIHSFPPSLPGQVTIQVRVPYRVVGLVVGPKGATIKQIQHQTHTYIVTPSREKEPIFEVSGLPDNVQSARKQIEAHIALRTGNLPPNSGSNNSSVLLSDSSNDTLTAHSFNVLSQILNDPSTDSDILVSLYKTDSGRTSFECGDGSLKIANKAMDIQDLELLGNIDKLNFNTEFRKSSSVKMKPHSLPNLDNILLQNLDSTRQFSDYVSGLINNCNLKEASSPASDLLTDLELQSHNTRLQHQQNLYPPSKSIINNQLLPSPSLSPLQANQTSFVDNVGPYMQTISFSNNLTPVYNAQSTACASITSAVVPSNIKNGNPTTHNSNACSGMARSCSSASSTTSSKSANNSGCGSRPELINIWKNLGDSLDMDEGIGDSPSIWNLPASLTTLTGSHCSPSTSISPTDSLLGEISAHTHQNSGNQNRLNELQLETNNYKHFLQHPSFQSENSQIQRRDCFLCKKKEITPTLAKCGHNMFCMDCANRICELGDSTCPACNLNAYAMRILA</sequence>
<dbReference type="AlphaFoldDB" id="W8C5Q4"/>
<evidence type="ECO:0000256" key="10">
    <source>
        <dbReference type="PROSITE-ProRule" id="PRU00175"/>
    </source>
</evidence>
<evidence type="ECO:0000256" key="8">
    <source>
        <dbReference type="ARBA" id="ARBA00023242"/>
    </source>
</evidence>
<dbReference type="EMBL" id="GAMC01008921">
    <property type="protein sequence ID" value="JAB97634.1"/>
    <property type="molecule type" value="mRNA"/>
</dbReference>
<dbReference type="SMART" id="SM00322">
    <property type="entry name" value="KH"/>
    <property type="match status" value="2"/>
</dbReference>
<keyword evidence="7 9" id="KW-0694">RNA-binding</keyword>
<evidence type="ECO:0000259" key="11">
    <source>
        <dbReference type="PROSITE" id="PS50089"/>
    </source>
</evidence>
<dbReference type="SUPFAM" id="SSF54791">
    <property type="entry name" value="Eukaryotic type KH-domain (KH-domain type I)"/>
    <property type="match status" value="2"/>
</dbReference>
<dbReference type="PANTHER" id="PTHR23285:SF7">
    <property type="entry name" value="LD09246P1"/>
    <property type="match status" value="1"/>
</dbReference>
<reference evidence="12" key="1">
    <citation type="submission" date="2013-07" db="EMBL/GenBank/DDBJ databases">
        <authorList>
            <person name="Geib S."/>
        </authorList>
    </citation>
    <scope>NUCLEOTIDE SEQUENCE</scope>
</reference>
<dbReference type="InterPro" id="IPR036612">
    <property type="entry name" value="KH_dom_type_1_sf"/>
</dbReference>
<keyword evidence="3" id="KW-0963">Cytoplasm</keyword>
<dbReference type="GO" id="GO:0003723">
    <property type="term" value="F:RNA binding"/>
    <property type="evidence" value="ECO:0007669"/>
    <property type="project" value="UniProtKB-UniRule"/>
</dbReference>
<name>W8C5Q4_CERCA</name>
<dbReference type="CDD" id="cd22423">
    <property type="entry name" value="KH-I_MEX3_rpt1"/>
    <property type="match status" value="1"/>
</dbReference>
<evidence type="ECO:0000256" key="6">
    <source>
        <dbReference type="ARBA" id="ARBA00022833"/>
    </source>
</evidence>
<dbReference type="PROSITE" id="PS50084">
    <property type="entry name" value="KH_TYPE_1"/>
    <property type="match status" value="2"/>
</dbReference>
<dbReference type="Gene3D" id="3.30.40.10">
    <property type="entry name" value="Zinc/RING finger domain, C3HC4 (zinc finger)"/>
    <property type="match status" value="1"/>
</dbReference>
<dbReference type="Gene3D" id="3.30.1370.10">
    <property type="entry name" value="K Homology domain, type 1"/>
    <property type="match status" value="2"/>
</dbReference>
<evidence type="ECO:0000256" key="1">
    <source>
        <dbReference type="ARBA" id="ARBA00004123"/>
    </source>
</evidence>
<dbReference type="Pfam" id="PF00013">
    <property type="entry name" value="KH_1"/>
    <property type="match status" value="2"/>
</dbReference>
<dbReference type="InterPro" id="IPR004088">
    <property type="entry name" value="KH_dom_type_1"/>
</dbReference>
<keyword evidence="6" id="KW-0862">Zinc</keyword>
<dbReference type="FunFam" id="3.30.1370.10:FF:000012">
    <property type="entry name" value="Mex-3 RNA-binding family member D"/>
    <property type="match status" value="1"/>
</dbReference>
<dbReference type="SUPFAM" id="SSF57850">
    <property type="entry name" value="RING/U-box"/>
    <property type="match status" value="1"/>
</dbReference>
<evidence type="ECO:0000256" key="5">
    <source>
        <dbReference type="ARBA" id="ARBA00022771"/>
    </source>
</evidence>
<dbReference type="PROSITE" id="PS50089">
    <property type="entry name" value="ZF_RING_2"/>
    <property type="match status" value="1"/>
</dbReference>
<evidence type="ECO:0000256" key="7">
    <source>
        <dbReference type="ARBA" id="ARBA00022884"/>
    </source>
</evidence>
<dbReference type="GO" id="GO:0008270">
    <property type="term" value="F:zinc ion binding"/>
    <property type="evidence" value="ECO:0007669"/>
    <property type="project" value="UniProtKB-KW"/>
</dbReference>
<dbReference type="InterPro" id="IPR013083">
    <property type="entry name" value="Znf_RING/FYVE/PHD"/>
</dbReference>
<dbReference type="Pfam" id="PF13920">
    <property type="entry name" value="zf-C3HC4_3"/>
    <property type="match status" value="1"/>
</dbReference>
<dbReference type="InterPro" id="IPR047226">
    <property type="entry name" value="KH-I_MEX3_rpt2"/>
</dbReference>
<keyword evidence="5 10" id="KW-0479">Metal-binding</keyword>
<dbReference type="EMBL" id="GAMC01008920">
    <property type="protein sequence ID" value="JAB97635.1"/>
    <property type="molecule type" value="mRNA"/>
</dbReference>
<evidence type="ECO:0000256" key="2">
    <source>
        <dbReference type="ARBA" id="ARBA00004496"/>
    </source>
</evidence>
<proteinExistence type="evidence at transcript level"/>
<comment type="subcellular location">
    <subcellularLocation>
        <location evidence="2">Cytoplasm</location>
    </subcellularLocation>
    <subcellularLocation>
        <location evidence="1">Nucleus</location>
    </subcellularLocation>
</comment>
<dbReference type="PANTHER" id="PTHR23285">
    <property type="entry name" value="RING FINGER AND KH DOMAIN CONTAINING PROTEIN 1"/>
    <property type="match status" value="1"/>
</dbReference>
<keyword evidence="5 10" id="KW-0863">Zinc-finger</keyword>
<dbReference type="InterPro" id="IPR001841">
    <property type="entry name" value="Znf_RING"/>
</dbReference>
<evidence type="ECO:0000256" key="3">
    <source>
        <dbReference type="ARBA" id="ARBA00022490"/>
    </source>
</evidence>
<dbReference type="GO" id="GO:0005737">
    <property type="term" value="C:cytoplasm"/>
    <property type="evidence" value="ECO:0007669"/>
    <property type="project" value="UniProtKB-SubCell"/>
</dbReference>
<evidence type="ECO:0000313" key="12">
    <source>
        <dbReference type="EMBL" id="JAB97634.1"/>
    </source>
</evidence>
<dbReference type="CDD" id="cd16518">
    <property type="entry name" value="RING-HC_MEX3"/>
    <property type="match status" value="1"/>
</dbReference>
<dbReference type="InterPro" id="IPR047227">
    <property type="entry name" value="MEX3"/>
</dbReference>